<dbReference type="SMART" id="SM00327">
    <property type="entry name" value="VWA"/>
    <property type="match status" value="1"/>
</dbReference>
<dbReference type="PANTHER" id="PTHR10338:SF108">
    <property type="entry name" value="INTER-ALPHA-TRYPSIN INHIBITOR HEAVY CHAIN H4-LIKE PROTEIN"/>
    <property type="match status" value="1"/>
</dbReference>
<comment type="caution">
    <text evidence="3">The sequence shown here is derived from an EMBL/GenBank/DDBJ whole genome shotgun (WGS) entry which is preliminary data.</text>
</comment>
<feature type="domain" description="VWFA" evidence="2">
    <location>
        <begin position="162"/>
        <end position="343"/>
    </location>
</feature>
<dbReference type="InterPro" id="IPR002035">
    <property type="entry name" value="VWF_A"/>
</dbReference>
<reference evidence="3" key="1">
    <citation type="journal article" date="2014" name="Int. J. Syst. Evol. Microbiol.">
        <title>Complete genome sequence of Corynebacterium casei LMG S-19264T (=DSM 44701T), isolated from a smear-ripened cheese.</title>
        <authorList>
            <consortium name="US DOE Joint Genome Institute (JGI-PGF)"/>
            <person name="Walter F."/>
            <person name="Albersmeier A."/>
            <person name="Kalinowski J."/>
            <person name="Ruckert C."/>
        </authorList>
    </citation>
    <scope>NUCLEOTIDE SEQUENCE</scope>
    <source>
        <strain evidence="3">JCM 3302</strain>
    </source>
</reference>
<dbReference type="Proteomes" id="UP000641386">
    <property type="component" value="Unassembled WGS sequence"/>
</dbReference>
<feature type="region of interest" description="Disordered" evidence="1">
    <location>
        <begin position="20"/>
        <end position="60"/>
    </location>
</feature>
<evidence type="ECO:0000313" key="3">
    <source>
        <dbReference type="EMBL" id="GHE72077.1"/>
    </source>
</evidence>
<dbReference type="PROSITE" id="PS50234">
    <property type="entry name" value="VWFA"/>
    <property type="match status" value="1"/>
</dbReference>
<keyword evidence="4" id="KW-1185">Reference proteome</keyword>
<dbReference type="PANTHER" id="PTHR10338">
    <property type="entry name" value="INTER-ALPHA-TRYPSIN INHIBITOR HEAVY CHAIN FAMILY MEMBER"/>
    <property type="match status" value="1"/>
</dbReference>
<evidence type="ECO:0000256" key="1">
    <source>
        <dbReference type="SAM" id="MobiDB-lite"/>
    </source>
</evidence>
<gene>
    <name evidence="3" type="ORF">GCM10014715_27840</name>
</gene>
<name>A0A918ZW86_9ACTN</name>
<sequence>MLPRLAEMTEEASETAQYLAAVDRRDQRRRSAAGSTGVSQSAGAVGHRPPPFRRTAGPLPHDGLFIRRNNAFGTRSPLGVRDLIEQGVIIGQDQIRFDDFVAARTDQVPGPPPGRAVAVSHGLASVRGEFKADEATTHFLEITLKAGEAHPEDTPAEPLPVNFVFVVDTSGSMHGEKLDCVKAALQALFDKLRPGDCLGIITFDHHVRTVLAATAKRDLPPERFAQVVSALSADGGTDINLGVQYGIDEIGRNAVGGRTVNCLYLFSDGDPTSGERDWIRIRTNVAAKLRGDLTLSCFGFGSDARMPELAALAGLAGGHSTFVTRPEQVGADLLADLSRRDHLAAIDIQLRLDIAPDVEIRHLYGHDLVTDPRARAAVLREVGRAAEQARADYGAEPLPDLVTEEKGIRIFAPDLAFGETYWIVLELAVPPGGEAPEAGSATVQYVDTVTREGHRHEIDLSTGFTLAEETVTVHAVGLWTSEVTFHALDDLYARDRDSAKKRLTNHIQVLQGVHSKVPAKEFRDDQVTLRKLMTLADSLDTVMSFSDTTPGSPMATAVVAMTDFGKVRSGFWPQY</sequence>
<organism evidence="3 4">
    <name type="scientific">Streptomyces spiralis</name>
    <dbReference type="NCBI Taxonomy" id="66376"/>
    <lineage>
        <taxon>Bacteria</taxon>
        <taxon>Bacillati</taxon>
        <taxon>Actinomycetota</taxon>
        <taxon>Actinomycetes</taxon>
        <taxon>Kitasatosporales</taxon>
        <taxon>Streptomycetaceae</taxon>
        <taxon>Streptomyces</taxon>
    </lineage>
</organism>
<dbReference type="EMBL" id="BNBC01000010">
    <property type="protein sequence ID" value="GHE72077.1"/>
    <property type="molecule type" value="Genomic_DNA"/>
</dbReference>
<dbReference type="SUPFAM" id="SSF53300">
    <property type="entry name" value="vWA-like"/>
    <property type="match status" value="1"/>
</dbReference>
<dbReference type="InterPro" id="IPR036465">
    <property type="entry name" value="vWFA_dom_sf"/>
</dbReference>
<dbReference type="AlphaFoldDB" id="A0A918ZW86"/>
<accession>A0A918ZW86</accession>
<dbReference type="Gene3D" id="3.40.50.410">
    <property type="entry name" value="von Willebrand factor, type A domain"/>
    <property type="match status" value="1"/>
</dbReference>
<proteinExistence type="predicted"/>
<dbReference type="Pfam" id="PF00092">
    <property type="entry name" value="VWA"/>
    <property type="match status" value="1"/>
</dbReference>
<evidence type="ECO:0000259" key="2">
    <source>
        <dbReference type="PROSITE" id="PS50234"/>
    </source>
</evidence>
<evidence type="ECO:0000313" key="4">
    <source>
        <dbReference type="Proteomes" id="UP000641386"/>
    </source>
</evidence>
<dbReference type="InterPro" id="IPR050934">
    <property type="entry name" value="ITIH"/>
</dbReference>
<reference evidence="3" key="2">
    <citation type="submission" date="2020-09" db="EMBL/GenBank/DDBJ databases">
        <authorList>
            <person name="Sun Q."/>
            <person name="Ohkuma M."/>
        </authorList>
    </citation>
    <scope>NUCLEOTIDE SEQUENCE</scope>
    <source>
        <strain evidence="3">JCM 3302</strain>
    </source>
</reference>
<feature type="compositionally biased region" description="Polar residues" evidence="1">
    <location>
        <begin position="33"/>
        <end position="42"/>
    </location>
</feature>
<protein>
    <recommendedName>
        <fullName evidence="2">VWFA domain-containing protein</fullName>
    </recommendedName>
</protein>